<dbReference type="Gene3D" id="3.30.230.10">
    <property type="match status" value="1"/>
</dbReference>
<dbReference type="InterPro" id="IPR014721">
    <property type="entry name" value="Ribsml_uS5_D2-typ_fold_subgr"/>
</dbReference>
<evidence type="ECO:0000256" key="1">
    <source>
        <dbReference type="SAM" id="MobiDB-lite"/>
    </source>
</evidence>
<dbReference type="SUPFAM" id="SSF54211">
    <property type="entry name" value="Ribosomal protein S5 domain 2-like"/>
    <property type="match status" value="1"/>
</dbReference>
<feature type="region of interest" description="Disordered" evidence="1">
    <location>
        <begin position="103"/>
        <end position="129"/>
    </location>
</feature>
<dbReference type="AlphaFoldDB" id="A0A9Q1Q8Q3"/>
<dbReference type="GO" id="GO:0000725">
    <property type="term" value="P:recombinational repair"/>
    <property type="evidence" value="ECO:0007669"/>
    <property type="project" value="TreeGrafter"/>
</dbReference>
<feature type="domain" description="AAA+ ATPase" evidence="2">
    <location>
        <begin position="256"/>
        <end position="394"/>
    </location>
</feature>
<protein>
    <recommendedName>
        <fullName evidence="2">AAA+ ATPase domain-containing protein</fullName>
    </recommendedName>
</protein>
<dbReference type="Pfam" id="PF13541">
    <property type="entry name" value="ChlI"/>
    <property type="match status" value="1"/>
</dbReference>
<sequence length="647" mass="70404">MQASDMGAFSLLRSQSHVFGFSRLRLLPPSTIIFSQHHENPQFSRHFRPPASRPFHSVNHRSSPQSPQLDVDSGTNENPLNNSPPEPIVDQNPKVWSVLNSTPIKPTAGNGEVDEVRTRPNHPSNYPNAGFTKNFVGSGKKGKSKLVWLCSDCGYSDGQWWGTCRSCNKVGTLKQFSVSDDVEGGKVNGFEASENAMRSWLPKQKQSGPVRLSEVSRGTNHWDWRIRLTGTFGAEVARVLGGGVAPVHSSDGCLYVGSLILVGGDPGVGKSTLTLQIAALIADSCDVGRAGPVIYVSGEESIEQIGNRADRLSIDTEELFLYSSTDVEDIMEKVQLLCPRAVVIDSIQTVYLKGVTGGPGGLVQIGHVTKSGEIAGPRVLEHIVDVVLYMEGETHSSHRLLRSVKNRFGSTDELGVFEMSESGLQAVLNPSEMFLSEEHLDSEHLAGLAVAAIIDGSRTFLIEVQVDGCMLIWESFEIVRNSLSWPENNCFHYQALCVPGTSVARHINGVQASRADMIISVLKKQAGLKIEDNAVFLNVISGVTLEETAGDLAVAAAVYFWLRFTSSFLEFPIPNHVAFIGEIGLAGELRMVPRIEKRVNTLAKLGYKMCVVPKSAEKALAAVGYEGIEIVGCKNLKQVIDKVLRKT</sequence>
<dbReference type="SUPFAM" id="SSF52540">
    <property type="entry name" value="P-loop containing nucleoside triphosphate hydrolases"/>
    <property type="match status" value="1"/>
</dbReference>
<dbReference type="PANTHER" id="PTHR32472">
    <property type="entry name" value="DNA REPAIR PROTEIN RADA"/>
    <property type="match status" value="1"/>
</dbReference>
<dbReference type="InterPro" id="IPR003593">
    <property type="entry name" value="AAA+_ATPase"/>
</dbReference>
<evidence type="ECO:0000313" key="4">
    <source>
        <dbReference type="Proteomes" id="UP001153076"/>
    </source>
</evidence>
<dbReference type="InterPro" id="IPR027417">
    <property type="entry name" value="P-loop_NTPase"/>
</dbReference>
<dbReference type="OrthoDB" id="41505at2759"/>
<proteinExistence type="predicted"/>
<feature type="region of interest" description="Disordered" evidence="1">
    <location>
        <begin position="41"/>
        <end position="91"/>
    </location>
</feature>
<dbReference type="EMBL" id="JAKOGI010000628">
    <property type="protein sequence ID" value="KAJ8432180.1"/>
    <property type="molecule type" value="Genomic_DNA"/>
</dbReference>
<dbReference type="PANTHER" id="PTHR32472:SF10">
    <property type="entry name" value="DNA REPAIR PROTEIN RADA-LIKE PROTEIN"/>
    <property type="match status" value="1"/>
</dbReference>
<accession>A0A9Q1Q8Q3</accession>
<gene>
    <name evidence="3" type="ORF">Cgig2_008632</name>
</gene>
<dbReference type="FunFam" id="3.30.230.10:FF:000053">
    <property type="entry name" value="DNA repair protein radA isogeny"/>
    <property type="match status" value="1"/>
</dbReference>
<dbReference type="Gene3D" id="3.40.50.300">
    <property type="entry name" value="P-loop containing nucleotide triphosphate hydrolases"/>
    <property type="match status" value="1"/>
</dbReference>
<comment type="caution">
    <text evidence="3">The sequence shown here is derived from an EMBL/GenBank/DDBJ whole genome shotgun (WGS) entry which is preliminary data.</text>
</comment>
<keyword evidence="4" id="KW-1185">Reference proteome</keyword>
<dbReference type="SMART" id="SM00382">
    <property type="entry name" value="AAA"/>
    <property type="match status" value="1"/>
</dbReference>
<dbReference type="InterPro" id="IPR020568">
    <property type="entry name" value="Ribosomal_Su5_D2-typ_SF"/>
</dbReference>
<evidence type="ECO:0000313" key="3">
    <source>
        <dbReference type="EMBL" id="KAJ8432180.1"/>
    </source>
</evidence>
<dbReference type="PRINTS" id="PR01874">
    <property type="entry name" value="DNAREPAIRADA"/>
</dbReference>
<dbReference type="Pfam" id="PF13481">
    <property type="entry name" value="AAA_25"/>
    <property type="match status" value="1"/>
</dbReference>
<evidence type="ECO:0000259" key="2">
    <source>
        <dbReference type="SMART" id="SM00382"/>
    </source>
</evidence>
<organism evidence="3 4">
    <name type="scientific">Carnegiea gigantea</name>
    <dbReference type="NCBI Taxonomy" id="171969"/>
    <lineage>
        <taxon>Eukaryota</taxon>
        <taxon>Viridiplantae</taxon>
        <taxon>Streptophyta</taxon>
        <taxon>Embryophyta</taxon>
        <taxon>Tracheophyta</taxon>
        <taxon>Spermatophyta</taxon>
        <taxon>Magnoliopsida</taxon>
        <taxon>eudicotyledons</taxon>
        <taxon>Gunneridae</taxon>
        <taxon>Pentapetalae</taxon>
        <taxon>Caryophyllales</taxon>
        <taxon>Cactineae</taxon>
        <taxon>Cactaceae</taxon>
        <taxon>Cactoideae</taxon>
        <taxon>Echinocereeae</taxon>
        <taxon>Carnegiea</taxon>
    </lineage>
</organism>
<dbReference type="Proteomes" id="UP001153076">
    <property type="component" value="Unassembled WGS sequence"/>
</dbReference>
<reference evidence="3" key="1">
    <citation type="submission" date="2022-04" db="EMBL/GenBank/DDBJ databases">
        <title>Carnegiea gigantea Genome sequencing and assembly v2.</title>
        <authorList>
            <person name="Copetti D."/>
            <person name="Sanderson M.J."/>
            <person name="Burquez A."/>
            <person name="Wojciechowski M.F."/>
        </authorList>
    </citation>
    <scope>NUCLEOTIDE SEQUENCE</scope>
    <source>
        <strain evidence="3">SGP5-SGP5p</strain>
        <tissue evidence="3">Aerial part</tissue>
    </source>
</reference>
<name>A0A9Q1Q8Q3_9CARY</name>